<keyword evidence="1" id="KW-0732">Signal</keyword>
<dbReference type="PANTHER" id="PTHR43649:SF17">
    <property type="entry name" value="ABC TRANSPORTER SOLUTE BINDING PROTEIN-SUGAR TRANSPORT"/>
    <property type="match status" value="1"/>
</dbReference>
<comment type="caution">
    <text evidence="3">The sequence shown here is derived from an EMBL/GenBank/DDBJ whole genome shotgun (WGS) entry which is preliminary data.</text>
</comment>
<dbReference type="RefSeq" id="WP_262431725.1">
    <property type="nucleotide sequence ID" value="NZ_JACRTE010000004.1"/>
</dbReference>
<dbReference type="PROSITE" id="PS51257">
    <property type="entry name" value="PROKAR_LIPOPROTEIN"/>
    <property type="match status" value="1"/>
</dbReference>
<dbReference type="Proteomes" id="UP000647416">
    <property type="component" value="Unassembled WGS sequence"/>
</dbReference>
<dbReference type="AlphaFoldDB" id="A0A926FCI3"/>
<feature type="domain" description="DUF3502" evidence="2">
    <location>
        <begin position="426"/>
        <end position="495"/>
    </location>
</feature>
<evidence type="ECO:0000259" key="2">
    <source>
        <dbReference type="Pfam" id="PF12010"/>
    </source>
</evidence>
<dbReference type="Gene3D" id="3.40.190.10">
    <property type="entry name" value="Periplasmic binding protein-like II"/>
    <property type="match status" value="2"/>
</dbReference>
<evidence type="ECO:0000313" key="4">
    <source>
        <dbReference type="Proteomes" id="UP000647416"/>
    </source>
</evidence>
<keyword evidence="4" id="KW-1185">Reference proteome</keyword>
<evidence type="ECO:0000313" key="3">
    <source>
        <dbReference type="EMBL" id="MBC8596197.1"/>
    </source>
</evidence>
<dbReference type="PANTHER" id="PTHR43649">
    <property type="entry name" value="ARABINOSE-BINDING PROTEIN-RELATED"/>
    <property type="match status" value="1"/>
</dbReference>
<dbReference type="Pfam" id="PF13416">
    <property type="entry name" value="SBP_bac_8"/>
    <property type="match status" value="1"/>
</dbReference>
<dbReference type="InterPro" id="IPR006059">
    <property type="entry name" value="SBP"/>
</dbReference>
<dbReference type="Pfam" id="PF12010">
    <property type="entry name" value="DUF3502"/>
    <property type="match status" value="1"/>
</dbReference>
<protein>
    <submittedName>
        <fullName evidence="3">Extracellular solute-binding protein</fullName>
    </submittedName>
</protein>
<feature type="chain" id="PRO_5039637449" evidence="1">
    <location>
        <begin position="22"/>
        <end position="498"/>
    </location>
</feature>
<dbReference type="InterPro" id="IPR022627">
    <property type="entry name" value="DUF3502"/>
</dbReference>
<reference evidence="3" key="1">
    <citation type="submission" date="2020-08" db="EMBL/GenBank/DDBJ databases">
        <title>Genome public.</title>
        <authorList>
            <person name="Liu C."/>
            <person name="Sun Q."/>
        </authorList>
    </citation>
    <scope>NUCLEOTIDE SEQUENCE</scope>
    <source>
        <strain evidence="3">NSJ-50</strain>
    </source>
</reference>
<accession>A0A926FCI3</accession>
<name>A0A926FCI3_9FIRM</name>
<organism evidence="3 4">
    <name type="scientific">Qingrenia yutianensis</name>
    <dbReference type="NCBI Taxonomy" id="2763676"/>
    <lineage>
        <taxon>Bacteria</taxon>
        <taxon>Bacillati</taxon>
        <taxon>Bacillota</taxon>
        <taxon>Clostridia</taxon>
        <taxon>Eubacteriales</taxon>
        <taxon>Oscillospiraceae</taxon>
        <taxon>Qingrenia</taxon>
    </lineage>
</organism>
<dbReference type="SUPFAM" id="SSF53850">
    <property type="entry name" value="Periplasmic binding protein-like II"/>
    <property type="match status" value="1"/>
</dbReference>
<gene>
    <name evidence="3" type="ORF">H8706_04845</name>
</gene>
<sequence length="498" mass="56917">MKLTKRIVCLALAFIMCASFAGCGNGSEEANGKITKLKMILVGEKPAIYDEIYGKLNEMLRKDIGAEVEVEYYNYSDLQQKYSLLFSTGEDFDIVFAADWVKYNQQAAKNSFMEITDDMLKKNAPKTYETLTERIKNEAKVNGKMYMIPNTASEYSTYVSLIRGDLREKYGMDEIKTVEDYEKYLENVAKNDKNIIPLVNIVAVGSFWGAYKDGTDRFETPKGTEIYYDIATGKFTKREFEDYYKNQIRKTRELVEKGIIPADIVANKTTDNMFENGKCATYVKNLETSASMAKKLRAQHPEWKIEICDFSVGAKKIANSAVSNGLALNRATKNADKALQFIELLRNDKRYFDLTWYGIEGKHWKADGDNGYISLNADLPKEQKYEPGCVWGWKNESMMRVDKTDIPEKQEILARWKEETVDSDIRGFVFDDTNVKTEMASISSAASQYGGPLYNGMIEASKLDASFKTYQEKLTQAGIDKVFEETEKQYKEYQKTLK</sequence>
<evidence type="ECO:0000256" key="1">
    <source>
        <dbReference type="SAM" id="SignalP"/>
    </source>
</evidence>
<proteinExistence type="predicted"/>
<feature type="signal peptide" evidence="1">
    <location>
        <begin position="1"/>
        <end position="21"/>
    </location>
</feature>
<dbReference type="EMBL" id="JACRTE010000004">
    <property type="protein sequence ID" value="MBC8596197.1"/>
    <property type="molecule type" value="Genomic_DNA"/>
</dbReference>
<dbReference type="InterPro" id="IPR050490">
    <property type="entry name" value="Bact_solute-bd_prot1"/>
</dbReference>